<comment type="function">
    <text evidence="4">Lytic transglycosylase with a strong preference for naked glycan strands that lack stem peptides.</text>
</comment>
<dbReference type="HAMAP" id="MF_02071">
    <property type="entry name" value="RlpA"/>
    <property type="match status" value="1"/>
</dbReference>
<dbReference type="InterPro" id="IPR009009">
    <property type="entry name" value="RlpA-like_DPBB"/>
</dbReference>
<gene>
    <name evidence="4" type="primary">rlpA</name>
    <name evidence="8" type="ordered locus">Tmz1t_0241</name>
    <name evidence="9" type="ORF">E6Q80_23255</name>
</gene>
<dbReference type="PANTHER" id="PTHR34183">
    <property type="entry name" value="ENDOLYTIC PEPTIDOGLYCAN TRANSGLYCOSYLASE RLPA"/>
    <property type="match status" value="1"/>
</dbReference>
<dbReference type="InterPro" id="IPR012997">
    <property type="entry name" value="RplA"/>
</dbReference>
<accession>C4ZMJ2</accession>
<protein>
    <recommendedName>
        <fullName evidence="4">Endolytic peptidoglycan transglycosylase RlpA</fullName>
        <ecNumber evidence="4">4.2.2.-</ecNumber>
    </recommendedName>
</protein>
<sequence length="381" mass="39763">MTPVPPVLPAAFAARPQAARAPRALVAAGLACAVALLSACSSAPKREGPVAEVPAQAGKPGRSPVRGGGYYKDDGPGDDIPDNLDAIPDAEPRDEPLHRFANRPYHVMGQSFVPATELRPFRQRGHGSWYGRRFHGNPTSSGEPYDMYAMTAAHPTLPIPSYARVTNLANGRSVVVRVNDRGPFLRGRVIDLSYAAAHKLGYVNGGSAEVEVEQILPGEAPLVAMARPVPPLPARANEGLMPGSGPATGMKALAPLPVAQAPLPAPVASPPRAAGSAIALAPPECEEGPVCGAAGGFAPPVASASAGIFLQLGAFSSFANAEGFRDTVRSQASDLAERFELFADGERFRLHAGPYDTVEAARDAAERMGNVLKLKPFVVVR</sequence>
<evidence type="ECO:0000256" key="3">
    <source>
        <dbReference type="ARBA" id="ARBA00023316"/>
    </source>
</evidence>
<keyword evidence="3 4" id="KW-0961">Cell wall biogenesis/degradation</keyword>
<dbReference type="Pfam" id="PF05036">
    <property type="entry name" value="SPOR"/>
    <property type="match status" value="1"/>
</dbReference>
<dbReference type="AlphaFoldDB" id="C4ZMJ2"/>
<dbReference type="GO" id="GO:0042834">
    <property type="term" value="F:peptidoglycan binding"/>
    <property type="evidence" value="ECO:0007669"/>
    <property type="project" value="InterPro"/>
</dbReference>
<dbReference type="InterPro" id="IPR036908">
    <property type="entry name" value="RlpA-like_sf"/>
</dbReference>
<dbReference type="KEGG" id="tmz:Tmz1t_0241"/>
<dbReference type="Gene3D" id="3.30.70.1070">
    <property type="entry name" value="Sporulation related repeat"/>
    <property type="match status" value="1"/>
</dbReference>
<dbReference type="GO" id="GO:0000270">
    <property type="term" value="P:peptidoglycan metabolic process"/>
    <property type="evidence" value="ECO:0007669"/>
    <property type="project" value="UniProtKB-UniRule"/>
</dbReference>
<keyword evidence="1" id="KW-0732">Signal</keyword>
<dbReference type="eggNOG" id="COG3087">
    <property type="taxonomic scope" value="Bacteria"/>
</dbReference>
<comment type="similarity">
    <text evidence="4 5">Belongs to the RlpA family.</text>
</comment>
<dbReference type="GO" id="GO:0008932">
    <property type="term" value="F:lytic endotransglycosylase activity"/>
    <property type="evidence" value="ECO:0007669"/>
    <property type="project" value="UniProtKB-UniRule"/>
</dbReference>
<dbReference type="InterPro" id="IPR036680">
    <property type="entry name" value="SPOR-like_sf"/>
</dbReference>
<dbReference type="eggNOG" id="COG0797">
    <property type="taxonomic scope" value="Bacteria"/>
</dbReference>
<feature type="region of interest" description="Disordered" evidence="6">
    <location>
        <begin position="45"/>
        <end position="79"/>
    </location>
</feature>
<name>C4ZMJ2_THASP</name>
<evidence type="ECO:0000256" key="6">
    <source>
        <dbReference type="SAM" id="MobiDB-lite"/>
    </source>
</evidence>
<dbReference type="Gene3D" id="2.40.40.10">
    <property type="entry name" value="RlpA-like domain"/>
    <property type="match status" value="1"/>
</dbReference>
<evidence type="ECO:0000313" key="8">
    <source>
        <dbReference type="EMBL" id="ACK53036.1"/>
    </source>
</evidence>
<dbReference type="Proteomes" id="UP000321192">
    <property type="component" value="Unassembled WGS sequence"/>
</dbReference>
<evidence type="ECO:0000313" key="10">
    <source>
        <dbReference type="Proteomes" id="UP000002186"/>
    </source>
</evidence>
<reference evidence="9 11" key="3">
    <citation type="submission" date="2018-09" db="EMBL/GenBank/DDBJ databases">
        <title>Metagenome Assembled Genomes from an Advanced Water Purification Facility.</title>
        <authorList>
            <person name="Stamps B.W."/>
            <person name="Spear J.R."/>
        </authorList>
    </citation>
    <scope>NUCLEOTIDE SEQUENCE [LARGE SCALE GENOMIC DNA]</scope>
    <source>
        <strain evidence="9">Bin_27_1</strain>
    </source>
</reference>
<evidence type="ECO:0000256" key="2">
    <source>
        <dbReference type="ARBA" id="ARBA00023239"/>
    </source>
</evidence>
<evidence type="ECO:0000313" key="9">
    <source>
        <dbReference type="EMBL" id="TXH78144.1"/>
    </source>
</evidence>
<dbReference type="HOGENOM" id="CLU_042923_3_2_4"/>
<dbReference type="EMBL" id="CP001281">
    <property type="protein sequence ID" value="ACK53036.1"/>
    <property type="molecule type" value="Genomic_DNA"/>
</dbReference>
<dbReference type="InterPro" id="IPR007730">
    <property type="entry name" value="SPOR-like_dom"/>
</dbReference>
<evidence type="ECO:0000256" key="4">
    <source>
        <dbReference type="HAMAP-Rule" id="MF_02071"/>
    </source>
</evidence>
<keyword evidence="2 4" id="KW-0456">Lyase</keyword>
<dbReference type="Pfam" id="PF03330">
    <property type="entry name" value="DPBB_1"/>
    <property type="match status" value="1"/>
</dbReference>
<dbReference type="FunFam" id="2.40.40.10:FF:000003">
    <property type="entry name" value="Endolytic peptidoglycan transglycosylase RlpA"/>
    <property type="match status" value="1"/>
</dbReference>
<dbReference type="RefSeq" id="WP_012584310.1">
    <property type="nucleotide sequence ID" value="NC_011662.2"/>
</dbReference>
<dbReference type="GO" id="GO:0071555">
    <property type="term" value="P:cell wall organization"/>
    <property type="evidence" value="ECO:0007669"/>
    <property type="project" value="UniProtKB-KW"/>
</dbReference>
<evidence type="ECO:0000256" key="5">
    <source>
        <dbReference type="RuleBase" id="RU003495"/>
    </source>
</evidence>
<keyword evidence="10" id="KW-1185">Reference proteome</keyword>
<evidence type="ECO:0000313" key="11">
    <source>
        <dbReference type="Proteomes" id="UP000321192"/>
    </source>
</evidence>
<organism evidence="8 10">
    <name type="scientific">Thauera aminoaromatica</name>
    <dbReference type="NCBI Taxonomy" id="164330"/>
    <lineage>
        <taxon>Bacteria</taxon>
        <taxon>Pseudomonadati</taxon>
        <taxon>Pseudomonadota</taxon>
        <taxon>Betaproteobacteria</taxon>
        <taxon>Rhodocyclales</taxon>
        <taxon>Zoogloeaceae</taxon>
        <taxon>Thauera</taxon>
    </lineage>
</organism>
<dbReference type="STRING" id="85643.Tmz1t_0241"/>
<reference evidence="10" key="1">
    <citation type="submission" date="2009-05" db="EMBL/GenBank/DDBJ databases">
        <title>Complete sequence of chromosome of Thauera sp. MZ1T.</title>
        <authorList>
            <consortium name="US DOE Joint Genome Institute"/>
            <person name="Lucas S."/>
            <person name="Copeland A."/>
            <person name="Lapidus A."/>
            <person name="Glavina del Rio T."/>
            <person name="Dalin E."/>
            <person name="Tice H."/>
            <person name="Bruce D."/>
            <person name="Goodwin L."/>
            <person name="Pitluck S."/>
            <person name="Sims D."/>
            <person name="Brettin T."/>
            <person name="Detter J.C."/>
            <person name="Han C."/>
            <person name="Larimer F."/>
            <person name="Land M."/>
            <person name="Hauser L."/>
            <person name="Kyrpides N."/>
            <person name="Mikhailova N."/>
            <person name="Sayler G.S."/>
        </authorList>
    </citation>
    <scope>NUCLEOTIDE SEQUENCE [LARGE SCALE GENOMIC DNA]</scope>
    <source>
        <strain evidence="10">MZ1T</strain>
    </source>
</reference>
<dbReference type="NCBIfam" id="TIGR00413">
    <property type="entry name" value="rlpA"/>
    <property type="match status" value="1"/>
</dbReference>
<proteinExistence type="inferred from homology"/>
<reference evidence="8 10" key="2">
    <citation type="journal article" date="2012" name="Stand. Genomic Sci.">
        <title>Complete genome sequence of Thauera aminoaromatica strain MZ1T.</title>
        <authorList>
            <person name="Jiang K."/>
            <person name="Sanseverino J."/>
            <person name="Chauhan A."/>
            <person name="Lucas S."/>
            <person name="Copeland A."/>
            <person name="Lapidus A."/>
            <person name="Del Rio T.G."/>
            <person name="Dalin E."/>
            <person name="Tice H."/>
            <person name="Bruce D."/>
            <person name="Goodwin L."/>
            <person name="Pitluck S."/>
            <person name="Sims D."/>
            <person name="Brettin T."/>
            <person name="Detter J.C."/>
            <person name="Han C."/>
            <person name="Chang Y.J."/>
            <person name="Larimer F."/>
            <person name="Land M."/>
            <person name="Hauser L."/>
            <person name="Kyrpides N.C."/>
            <person name="Mikhailova N."/>
            <person name="Moser S."/>
            <person name="Jegier P."/>
            <person name="Close D."/>
            <person name="Debruyn J.M."/>
            <person name="Wang Y."/>
            <person name="Layton A.C."/>
            <person name="Allen M.S."/>
            <person name="Sayler G.S."/>
        </authorList>
    </citation>
    <scope>NUCLEOTIDE SEQUENCE [LARGE SCALE GENOMIC DNA]</scope>
    <source>
        <strain evidence="8 10">MZ1T</strain>
    </source>
</reference>
<dbReference type="Proteomes" id="UP000002186">
    <property type="component" value="Chromosome"/>
</dbReference>
<dbReference type="CDD" id="cd22268">
    <property type="entry name" value="DPBB_RlpA-like"/>
    <property type="match status" value="1"/>
</dbReference>
<dbReference type="PANTHER" id="PTHR34183:SF1">
    <property type="entry name" value="ENDOLYTIC PEPTIDOGLYCAN TRANSGLYCOSYLASE RLPA"/>
    <property type="match status" value="1"/>
</dbReference>
<dbReference type="SUPFAM" id="SSF110997">
    <property type="entry name" value="Sporulation related repeat"/>
    <property type="match status" value="1"/>
</dbReference>
<feature type="domain" description="SPOR" evidence="7">
    <location>
        <begin position="302"/>
        <end position="381"/>
    </location>
</feature>
<dbReference type="EC" id="4.2.2.-" evidence="4"/>
<accession>A0A5C7S2Q2</accession>
<evidence type="ECO:0000259" key="7">
    <source>
        <dbReference type="PROSITE" id="PS51724"/>
    </source>
</evidence>
<evidence type="ECO:0000256" key="1">
    <source>
        <dbReference type="ARBA" id="ARBA00022729"/>
    </source>
</evidence>
<dbReference type="EMBL" id="SSFD01000399">
    <property type="protein sequence ID" value="TXH78144.1"/>
    <property type="molecule type" value="Genomic_DNA"/>
</dbReference>
<dbReference type="OrthoDB" id="9779128at2"/>
<keyword evidence="8" id="KW-0449">Lipoprotein</keyword>
<dbReference type="InterPro" id="IPR034718">
    <property type="entry name" value="RlpA"/>
</dbReference>
<dbReference type="SUPFAM" id="SSF50685">
    <property type="entry name" value="Barwin-like endoglucanases"/>
    <property type="match status" value="1"/>
</dbReference>
<dbReference type="PROSITE" id="PS51724">
    <property type="entry name" value="SPOR"/>
    <property type="match status" value="1"/>
</dbReference>